<dbReference type="InterPro" id="IPR010917">
    <property type="entry name" value="TonB_rcpt_CS"/>
</dbReference>
<dbReference type="Proteomes" id="UP000335415">
    <property type="component" value="Unassembled WGS sequence"/>
</dbReference>
<feature type="chain" id="PRO_5036145830" evidence="14">
    <location>
        <begin position="23"/>
        <end position="655"/>
    </location>
</feature>
<evidence type="ECO:0000256" key="8">
    <source>
        <dbReference type="ARBA" id="ARBA00023136"/>
    </source>
</evidence>
<evidence type="ECO:0000256" key="11">
    <source>
        <dbReference type="PROSITE-ProRule" id="PRU01360"/>
    </source>
</evidence>
<keyword evidence="10 11" id="KW-0998">Cell outer membrane</keyword>
<sequence length="655" mass="72930">MKLKKSFLYIAVALTGTGNSHAAQQEDSMTIWSSPVVATSDILDQDAMAQLDKRNVAEALSVIPGVSLQKSGNRNELQVRVRGFDNRQVPVFYDGVPIYVPYDGNLDLGRFLTSGLASIEVSKGYTSLLQGPNQMGGAINITTQKPQKPLQGSVSYRQGWSRGDDNAYDTSASFGAKNDLGYIQLSGSRLKRDFVGLPHGVESGVVGEGGKRENSASDDKHGLIKLGFTPRENDEYTFTWIKQDGEKNSPPYAGTSGQAARYWQWPEYDKESYYYQGTTRLGDRFTLKSRAWHDTFKNTLLMYNTRAALQNKNGSYSRYDDFSNGAGLQLSADMRESDLLSFAAHWKEDVHREKGSTTAPYDRYKDGTWSLASEYQWAAADNLDVVAGISYDWRKSLQSMKHGSNGDIIHYDDNDQRAFNWQTMAKYHFDNRDTIALSLSDRSRFPTLKERYTTSKAATGQTVLVNPHLNAERARSVDLTYNGYISDSWGYEASVYYNWVNDAILTQNIDANTLQNRNSGRVDYAGLDVGINGSLSELVKIGLNYSAIHSDAKRKEIGKITGLPTQTLVGWVTVTPWRTLSITASEEARSSSYSSTDASQKAAGFAVTNLRADYEIGHGLSVNASVNNLFDKTYAYTEGFIEEGRNYWAGVEYKF</sequence>
<dbReference type="EMBL" id="VYKJ01000001">
    <property type="protein sequence ID" value="KAA9002550.1"/>
    <property type="molecule type" value="Genomic_DNA"/>
</dbReference>
<keyword evidence="6 14" id="KW-0732">Signal</keyword>
<dbReference type="GO" id="GO:0009279">
    <property type="term" value="C:cell outer membrane"/>
    <property type="evidence" value="ECO:0007669"/>
    <property type="project" value="UniProtKB-SubCell"/>
</dbReference>
<evidence type="ECO:0000256" key="12">
    <source>
        <dbReference type="PROSITE-ProRule" id="PRU10144"/>
    </source>
</evidence>
<evidence type="ECO:0000256" key="4">
    <source>
        <dbReference type="ARBA" id="ARBA00022452"/>
    </source>
</evidence>
<comment type="subcellular location">
    <subcellularLocation>
        <location evidence="1 11">Cell outer membrane</location>
        <topology evidence="1 11">Multi-pass membrane protein</topology>
    </subcellularLocation>
</comment>
<reference evidence="17 19" key="1">
    <citation type="submission" date="2019-09" db="EMBL/GenBank/DDBJ databases">
        <authorList>
            <person name="Li Y."/>
        </authorList>
    </citation>
    <scope>NUCLEOTIDE SEQUENCE [LARGE SCALE GENOMIC DNA]</scope>
    <source>
        <strain evidence="17 19">L3-3HA</strain>
    </source>
</reference>
<dbReference type="Gene3D" id="2.40.170.20">
    <property type="entry name" value="TonB-dependent receptor, beta-barrel domain"/>
    <property type="match status" value="1"/>
</dbReference>
<dbReference type="GO" id="GO:0044718">
    <property type="term" value="P:siderophore transmembrane transport"/>
    <property type="evidence" value="ECO:0007669"/>
    <property type="project" value="TreeGrafter"/>
</dbReference>
<dbReference type="PROSITE" id="PS52016">
    <property type="entry name" value="TONB_DEPENDENT_REC_3"/>
    <property type="match status" value="1"/>
</dbReference>
<evidence type="ECO:0000313" key="18">
    <source>
        <dbReference type="EMBL" id="KAA9003162.1"/>
    </source>
</evidence>
<dbReference type="InterPro" id="IPR000531">
    <property type="entry name" value="Beta-barrel_TonB"/>
</dbReference>
<dbReference type="RefSeq" id="WP_150433521.1">
    <property type="nucleotide sequence ID" value="NZ_VYKJ01000001.1"/>
</dbReference>
<accession>A0A5J5G5I4</accession>
<dbReference type="InterPro" id="IPR039426">
    <property type="entry name" value="TonB-dep_rcpt-like"/>
</dbReference>
<dbReference type="Pfam" id="PF07715">
    <property type="entry name" value="Plug"/>
    <property type="match status" value="1"/>
</dbReference>
<keyword evidence="9 17" id="KW-0675">Receptor</keyword>
<evidence type="ECO:0000256" key="7">
    <source>
        <dbReference type="ARBA" id="ARBA00023077"/>
    </source>
</evidence>
<dbReference type="InterPro" id="IPR036942">
    <property type="entry name" value="Beta-barrel_TonB_sf"/>
</dbReference>
<dbReference type="PROSITE" id="PS01156">
    <property type="entry name" value="TONB_DEPENDENT_REC_2"/>
    <property type="match status" value="1"/>
</dbReference>
<dbReference type="EMBL" id="VYKJ01000001">
    <property type="protein sequence ID" value="KAA9003162.1"/>
    <property type="molecule type" value="Genomic_DNA"/>
</dbReference>
<dbReference type="SUPFAM" id="SSF56935">
    <property type="entry name" value="Porins"/>
    <property type="match status" value="1"/>
</dbReference>
<keyword evidence="8 11" id="KW-0472">Membrane</keyword>
<dbReference type="Pfam" id="PF00593">
    <property type="entry name" value="TonB_dep_Rec_b-barrel"/>
    <property type="match status" value="1"/>
</dbReference>
<evidence type="ECO:0000256" key="3">
    <source>
        <dbReference type="ARBA" id="ARBA00022448"/>
    </source>
</evidence>
<dbReference type="AlphaFoldDB" id="A0A5J5G5I4"/>
<protein>
    <submittedName>
        <fullName evidence="17">TonB-dependent receptor</fullName>
    </submittedName>
</protein>
<evidence type="ECO:0000256" key="14">
    <source>
        <dbReference type="SAM" id="SignalP"/>
    </source>
</evidence>
<keyword evidence="3 11" id="KW-0813">Transport</keyword>
<dbReference type="PANTHER" id="PTHR30069:SF29">
    <property type="entry name" value="HEMOGLOBIN AND HEMOGLOBIN-HAPTOGLOBIN-BINDING PROTEIN 1-RELATED"/>
    <property type="match status" value="1"/>
</dbReference>
<evidence type="ECO:0000256" key="1">
    <source>
        <dbReference type="ARBA" id="ARBA00004571"/>
    </source>
</evidence>
<gene>
    <name evidence="17" type="ORF">FJU30_00645</name>
    <name evidence="18" type="ORF">FJU30_04120</name>
</gene>
<keyword evidence="7 13" id="KW-0798">TonB box</keyword>
<dbReference type="InterPro" id="IPR037066">
    <property type="entry name" value="Plug_dom_sf"/>
</dbReference>
<feature type="signal peptide" evidence="14">
    <location>
        <begin position="1"/>
        <end position="22"/>
    </location>
</feature>
<dbReference type="Gene3D" id="2.170.130.10">
    <property type="entry name" value="TonB-dependent receptor, plug domain"/>
    <property type="match status" value="1"/>
</dbReference>
<evidence type="ECO:0000259" key="15">
    <source>
        <dbReference type="Pfam" id="PF00593"/>
    </source>
</evidence>
<feature type="domain" description="TonB-dependent receptor-like beta-barrel" evidence="15">
    <location>
        <begin position="234"/>
        <end position="629"/>
    </location>
</feature>
<dbReference type="GO" id="GO:0015344">
    <property type="term" value="F:siderophore uptake transmembrane transporter activity"/>
    <property type="evidence" value="ECO:0007669"/>
    <property type="project" value="TreeGrafter"/>
</dbReference>
<evidence type="ECO:0000256" key="2">
    <source>
        <dbReference type="ARBA" id="ARBA00008143"/>
    </source>
</evidence>
<evidence type="ECO:0000313" key="19">
    <source>
        <dbReference type="Proteomes" id="UP000335415"/>
    </source>
</evidence>
<evidence type="ECO:0000256" key="5">
    <source>
        <dbReference type="ARBA" id="ARBA00022692"/>
    </source>
</evidence>
<evidence type="ECO:0000256" key="13">
    <source>
        <dbReference type="RuleBase" id="RU003357"/>
    </source>
</evidence>
<keyword evidence="4 11" id="KW-1134">Transmembrane beta strand</keyword>
<keyword evidence="5 11" id="KW-0812">Transmembrane</keyword>
<evidence type="ECO:0000256" key="6">
    <source>
        <dbReference type="ARBA" id="ARBA00022729"/>
    </source>
</evidence>
<evidence type="ECO:0000259" key="16">
    <source>
        <dbReference type="Pfam" id="PF07715"/>
    </source>
</evidence>
<dbReference type="PANTHER" id="PTHR30069">
    <property type="entry name" value="TONB-DEPENDENT OUTER MEMBRANE RECEPTOR"/>
    <property type="match status" value="1"/>
</dbReference>
<dbReference type="OrthoDB" id="9760494at2"/>
<feature type="short sequence motif" description="TonB C-terminal box" evidence="12">
    <location>
        <begin position="638"/>
        <end position="655"/>
    </location>
</feature>
<comment type="similarity">
    <text evidence="2">Belongs to the TonB-dependent receptor family. Hemoglobin/haptoglobin binding protein subfamily.</text>
</comment>
<keyword evidence="19" id="KW-1185">Reference proteome</keyword>
<organism evidence="17 19">
    <name type="scientific">Affinibrenneria salicis</name>
    <dbReference type="NCBI Taxonomy" id="2590031"/>
    <lineage>
        <taxon>Bacteria</taxon>
        <taxon>Pseudomonadati</taxon>
        <taxon>Pseudomonadota</taxon>
        <taxon>Gammaproteobacteria</taxon>
        <taxon>Enterobacterales</taxon>
        <taxon>Pectobacteriaceae</taxon>
        <taxon>Affinibrenneria</taxon>
    </lineage>
</organism>
<evidence type="ECO:0000313" key="17">
    <source>
        <dbReference type="EMBL" id="KAA9002550.1"/>
    </source>
</evidence>
<evidence type="ECO:0000256" key="10">
    <source>
        <dbReference type="ARBA" id="ARBA00023237"/>
    </source>
</evidence>
<dbReference type="InterPro" id="IPR012910">
    <property type="entry name" value="Plug_dom"/>
</dbReference>
<proteinExistence type="inferred from homology"/>
<name>A0A5J5G5I4_9GAMM</name>
<dbReference type="CDD" id="cd01347">
    <property type="entry name" value="ligand_gated_channel"/>
    <property type="match status" value="1"/>
</dbReference>
<evidence type="ECO:0000256" key="9">
    <source>
        <dbReference type="ARBA" id="ARBA00023170"/>
    </source>
</evidence>
<feature type="domain" description="TonB-dependent receptor plug" evidence="16">
    <location>
        <begin position="39"/>
        <end position="138"/>
    </location>
</feature>
<comment type="caution">
    <text evidence="17">The sequence shown here is derived from an EMBL/GenBank/DDBJ whole genome shotgun (WGS) entry which is preliminary data.</text>
</comment>